<keyword evidence="6 7" id="KW-0472">Membrane</keyword>
<evidence type="ECO:0000313" key="9">
    <source>
        <dbReference type="EMBL" id="TWT61248.1"/>
    </source>
</evidence>
<gene>
    <name evidence="9" type="primary">gspF_2</name>
    <name evidence="9" type="ORF">Pan54_19830</name>
</gene>
<feature type="transmembrane region" description="Helical" evidence="7">
    <location>
        <begin position="26"/>
        <end position="47"/>
    </location>
</feature>
<dbReference type="RefSeq" id="WP_146503265.1">
    <property type="nucleotide sequence ID" value="NZ_SJPG01000001.1"/>
</dbReference>
<name>A0A5C5XEM9_9PLAN</name>
<protein>
    <submittedName>
        <fullName evidence="9">Putative type II secretion system protein F</fullName>
    </submittedName>
</protein>
<evidence type="ECO:0000256" key="6">
    <source>
        <dbReference type="ARBA" id="ARBA00023136"/>
    </source>
</evidence>
<evidence type="ECO:0000256" key="1">
    <source>
        <dbReference type="ARBA" id="ARBA00004651"/>
    </source>
</evidence>
<keyword evidence="3" id="KW-1003">Cell membrane</keyword>
<reference evidence="9 10" key="1">
    <citation type="submission" date="2019-02" db="EMBL/GenBank/DDBJ databases">
        <title>Deep-cultivation of Planctomycetes and their phenomic and genomic characterization uncovers novel biology.</title>
        <authorList>
            <person name="Wiegand S."/>
            <person name="Jogler M."/>
            <person name="Boedeker C."/>
            <person name="Pinto D."/>
            <person name="Vollmers J."/>
            <person name="Rivas-Marin E."/>
            <person name="Kohn T."/>
            <person name="Peeters S.H."/>
            <person name="Heuer A."/>
            <person name="Rast P."/>
            <person name="Oberbeckmann S."/>
            <person name="Bunk B."/>
            <person name="Jeske O."/>
            <person name="Meyerdierks A."/>
            <person name="Storesund J.E."/>
            <person name="Kallscheuer N."/>
            <person name="Luecker S."/>
            <person name="Lage O.M."/>
            <person name="Pohl T."/>
            <person name="Merkel B.J."/>
            <person name="Hornburger P."/>
            <person name="Mueller R.-W."/>
            <person name="Bruemmer F."/>
            <person name="Labrenz M."/>
            <person name="Spormann A.M."/>
            <person name="Op Den Camp H."/>
            <person name="Overmann J."/>
            <person name="Amann R."/>
            <person name="Jetten M.S.M."/>
            <person name="Mascher T."/>
            <person name="Medema M.H."/>
            <person name="Devos D.P."/>
            <person name="Kaster A.-K."/>
            <person name="Ovreas L."/>
            <person name="Rohde M."/>
            <person name="Galperin M.Y."/>
            <person name="Jogler C."/>
        </authorList>
    </citation>
    <scope>NUCLEOTIDE SEQUENCE [LARGE SCALE GENOMIC DNA]</scope>
    <source>
        <strain evidence="9 10">Pan54</strain>
    </source>
</reference>
<feature type="domain" description="Type II secretion system protein GspF" evidence="8">
    <location>
        <begin position="276"/>
        <end position="397"/>
    </location>
</feature>
<dbReference type="Pfam" id="PF00482">
    <property type="entry name" value="T2SSF"/>
    <property type="match status" value="2"/>
</dbReference>
<evidence type="ECO:0000256" key="5">
    <source>
        <dbReference type="ARBA" id="ARBA00022989"/>
    </source>
</evidence>
<evidence type="ECO:0000256" key="4">
    <source>
        <dbReference type="ARBA" id="ARBA00022692"/>
    </source>
</evidence>
<dbReference type="GO" id="GO:0005886">
    <property type="term" value="C:plasma membrane"/>
    <property type="evidence" value="ECO:0007669"/>
    <property type="project" value="UniProtKB-SubCell"/>
</dbReference>
<dbReference type="AlphaFoldDB" id="A0A5C5XEM9"/>
<dbReference type="PANTHER" id="PTHR30012:SF0">
    <property type="entry name" value="TYPE II SECRETION SYSTEM PROTEIN F-RELATED"/>
    <property type="match status" value="1"/>
</dbReference>
<dbReference type="OrthoDB" id="242349at2"/>
<dbReference type="Proteomes" id="UP000316095">
    <property type="component" value="Unassembled WGS sequence"/>
</dbReference>
<keyword evidence="10" id="KW-1185">Reference proteome</keyword>
<evidence type="ECO:0000256" key="3">
    <source>
        <dbReference type="ARBA" id="ARBA00022475"/>
    </source>
</evidence>
<dbReference type="InterPro" id="IPR003004">
    <property type="entry name" value="GspF/PilC"/>
</dbReference>
<dbReference type="EMBL" id="SJPG01000001">
    <property type="protein sequence ID" value="TWT61248.1"/>
    <property type="molecule type" value="Genomic_DNA"/>
</dbReference>
<keyword evidence="4 7" id="KW-0812">Transmembrane</keyword>
<comment type="similarity">
    <text evidence="2">Belongs to the GSP F family.</text>
</comment>
<organism evidence="9 10">
    <name type="scientific">Rubinisphaera italica</name>
    <dbReference type="NCBI Taxonomy" id="2527969"/>
    <lineage>
        <taxon>Bacteria</taxon>
        <taxon>Pseudomonadati</taxon>
        <taxon>Planctomycetota</taxon>
        <taxon>Planctomycetia</taxon>
        <taxon>Planctomycetales</taxon>
        <taxon>Planctomycetaceae</taxon>
        <taxon>Rubinisphaera</taxon>
    </lineage>
</organism>
<evidence type="ECO:0000256" key="2">
    <source>
        <dbReference type="ARBA" id="ARBA00005745"/>
    </source>
</evidence>
<comment type="caution">
    <text evidence="9">The sequence shown here is derived from an EMBL/GenBank/DDBJ whole genome shotgun (WGS) entry which is preliminary data.</text>
</comment>
<keyword evidence="5 7" id="KW-1133">Transmembrane helix</keyword>
<dbReference type="InterPro" id="IPR018076">
    <property type="entry name" value="T2SS_GspF_dom"/>
</dbReference>
<comment type="subcellular location">
    <subcellularLocation>
        <location evidence="1">Cell membrane</location>
        <topology evidence="1">Multi-pass membrane protein</topology>
    </subcellularLocation>
</comment>
<dbReference type="Gene3D" id="1.20.81.30">
    <property type="entry name" value="Type II secretion system (T2SS), domain F"/>
    <property type="match status" value="2"/>
</dbReference>
<proteinExistence type="inferred from homology"/>
<evidence type="ECO:0000313" key="10">
    <source>
        <dbReference type="Proteomes" id="UP000316095"/>
    </source>
</evidence>
<accession>A0A5C5XEM9</accession>
<evidence type="ECO:0000256" key="7">
    <source>
        <dbReference type="SAM" id="Phobius"/>
    </source>
</evidence>
<feature type="transmembrane region" description="Helical" evidence="7">
    <location>
        <begin position="374"/>
        <end position="399"/>
    </location>
</feature>
<dbReference type="PANTHER" id="PTHR30012">
    <property type="entry name" value="GENERAL SECRETION PATHWAY PROTEIN"/>
    <property type="match status" value="1"/>
</dbReference>
<evidence type="ECO:0000259" key="8">
    <source>
        <dbReference type="Pfam" id="PF00482"/>
    </source>
</evidence>
<feature type="transmembrane region" description="Helical" evidence="7">
    <location>
        <begin position="208"/>
        <end position="227"/>
    </location>
</feature>
<feature type="transmembrane region" description="Helical" evidence="7">
    <location>
        <begin position="150"/>
        <end position="176"/>
    </location>
</feature>
<feature type="domain" description="Type II secretion system protein GspF" evidence="8">
    <location>
        <begin position="58"/>
        <end position="177"/>
    </location>
</feature>
<sequence length="406" mass="46071">MFQFLIFVISLILLIAMIGMGSPIGIFSSLLICLVIITFAMISFASWKNRGISTLWLIATSIKNNLPLPELIDAQATEFRGSRGRKLLELADQLREGVALPIAIDQYRSLVPSQGQLAIRVGGETGTLGESLDVTARYLDRSRDPDRYSYYYLIFYLIFVLLAILAITSFLLYFIIPKYKEIFQGFGTQLPNITLLVISLGDWGATNFFLLFLTVIFCSLVFIAACFRRFRGSTVNRSKTWIDSLITFPRVFYQPFTIVADFILSFFPKRVTPEILRLLSVSAEAGKPLIATVDSLSRHFPFPDIRKRMSRVRLSVEQGTEFWQAMSQQRIVTAHQAAILRAGERSNQLGFLLRETSNSMEATRLHHRFNFWEIARCVLLVAMTFLVALIAIGMFYPLISLIHDLS</sequence>
<dbReference type="InterPro" id="IPR042094">
    <property type="entry name" value="T2SS_GspF_sf"/>
</dbReference>